<evidence type="ECO:0000313" key="1">
    <source>
        <dbReference type="EMBL" id="KIK21097.1"/>
    </source>
</evidence>
<evidence type="ECO:0000313" key="2">
    <source>
        <dbReference type="Proteomes" id="UP000054018"/>
    </source>
</evidence>
<organism evidence="1 2">
    <name type="scientific">Pisolithus microcarpus 441</name>
    <dbReference type="NCBI Taxonomy" id="765257"/>
    <lineage>
        <taxon>Eukaryota</taxon>
        <taxon>Fungi</taxon>
        <taxon>Dikarya</taxon>
        <taxon>Basidiomycota</taxon>
        <taxon>Agaricomycotina</taxon>
        <taxon>Agaricomycetes</taxon>
        <taxon>Agaricomycetidae</taxon>
        <taxon>Boletales</taxon>
        <taxon>Sclerodermatineae</taxon>
        <taxon>Pisolithaceae</taxon>
        <taxon>Pisolithus</taxon>
    </lineage>
</organism>
<keyword evidence="2" id="KW-1185">Reference proteome</keyword>
<dbReference type="AlphaFoldDB" id="A0A0C9ZF66"/>
<dbReference type="Proteomes" id="UP000054018">
    <property type="component" value="Unassembled WGS sequence"/>
</dbReference>
<protein>
    <submittedName>
        <fullName evidence="1">Uncharacterized protein</fullName>
    </submittedName>
</protein>
<dbReference type="EMBL" id="KN833755">
    <property type="protein sequence ID" value="KIK21097.1"/>
    <property type="molecule type" value="Genomic_DNA"/>
</dbReference>
<reference evidence="2" key="2">
    <citation type="submission" date="2015-01" db="EMBL/GenBank/DDBJ databases">
        <title>Evolutionary Origins and Diversification of the Mycorrhizal Mutualists.</title>
        <authorList>
            <consortium name="DOE Joint Genome Institute"/>
            <consortium name="Mycorrhizal Genomics Consortium"/>
            <person name="Kohler A."/>
            <person name="Kuo A."/>
            <person name="Nagy L.G."/>
            <person name="Floudas D."/>
            <person name="Copeland A."/>
            <person name="Barry K.W."/>
            <person name="Cichocki N."/>
            <person name="Veneault-Fourrey C."/>
            <person name="LaButti K."/>
            <person name="Lindquist E.A."/>
            <person name="Lipzen A."/>
            <person name="Lundell T."/>
            <person name="Morin E."/>
            <person name="Murat C."/>
            <person name="Riley R."/>
            <person name="Ohm R."/>
            <person name="Sun H."/>
            <person name="Tunlid A."/>
            <person name="Henrissat B."/>
            <person name="Grigoriev I.V."/>
            <person name="Hibbett D.S."/>
            <person name="Martin F."/>
        </authorList>
    </citation>
    <scope>NUCLEOTIDE SEQUENCE [LARGE SCALE GENOMIC DNA]</scope>
    <source>
        <strain evidence="2">441</strain>
    </source>
</reference>
<name>A0A0C9ZF66_9AGAM</name>
<gene>
    <name evidence="1" type="ORF">PISMIDRAFT_565020</name>
</gene>
<proteinExistence type="predicted"/>
<accession>A0A0C9ZF66</accession>
<reference evidence="1 2" key="1">
    <citation type="submission" date="2014-04" db="EMBL/GenBank/DDBJ databases">
        <authorList>
            <consortium name="DOE Joint Genome Institute"/>
            <person name="Kuo A."/>
            <person name="Kohler A."/>
            <person name="Costa M.D."/>
            <person name="Nagy L.G."/>
            <person name="Floudas D."/>
            <person name="Copeland A."/>
            <person name="Barry K.W."/>
            <person name="Cichocki N."/>
            <person name="Veneault-Fourrey C."/>
            <person name="LaButti K."/>
            <person name="Lindquist E.A."/>
            <person name="Lipzen A."/>
            <person name="Lundell T."/>
            <person name="Morin E."/>
            <person name="Murat C."/>
            <person name="Sun H."/>
            <person name="Tunlid A."/>
            <person name="Henrissat B."/>
            <person name="Grigoriev I.V."/>
            <person name="Hibbett D.S."/>
            <person name="Martin F."/>
            <person name="Nordberg H.P."/>
            <person name="Cantor M.N."/>
            <person name="Hua S.X."/>
        </authorList>
    </citation>
    <scope>NUCLEOTIDE SEQUENCE [LARGE SCALE GENOMIC DNA]</scope>
    <source>
        <strain evidence="1 2">441</strain>
    </source>
</reference>
<sequence length="103" mass="11498">MLNAALLAASCQTRAYRWHSDVSHTRGTNSTFPVSLSIQSYVEFQIKDITFISDESLSRSRGTTCPMSMQSSHEIYSEGCTRKSGISGWTVWSVLPPLFSRTD</sequence>
<dbReference type="HOGENOM" id="CLU_2264797_0_0_1"/>